<keyword evidence="8" id="KW-1185">Reference proteome</keyword>
<name>A0ABP7CSX7_9ACTN</name>
<evidence type="ECO:0000256" key="5">
    <source>
        <dbReference type="SAM" id="Phobius"/>
    </source>
</evidence>
<gene>
    <name evidence="7" type="ORF">GCM10022224_068610</name>
</gene>
<feature type="transmembrane region" description="Helical" evidence="5">
    <location>
        <begin position="105"/>
        <end position="122"/>
    </location>
</feature>
<evidence type="ECO:0000313" key="8">
    <source>
        <dbReference type="Proteomes" id="UP001500902"/>
    </source>
</evidence>
<keyword evidence="3" id="KW-0902">Two-component regulatory system</keyword>
<dbReference type="InterPro" id="IPR050482">
    <property type="entry name" value="Sensor_HK_TwoCompSys"/>
</dbReference>
<keyword evidence="5" id="KW-1133">Transmembrane helix</keyword>
<sequence length="423" mass="44449">MGEWSATSARRFENYVRWSTYVVVSAPIVTFLGGMANAGPLDGTRLVALGLTLALVTGNVLVSRWSFDVLSGHARRLPVGVAVAWGLALVGLVVVAVAIASPVMGVTVAVAIGSVGASFVPVLDARRMLYLNAAILVLAVPLVAVVDLPLLIVGILAISVILWAGWSSAWMLRVLRELQRAHEDRAALTLANERLRISRDLHDVFGRTLATIAVKSELASELVRRGSNEQAADEITGVRRLAEEAGSEVRRVVRGELRTTWDGEVSGARSLLGSAGIRCTVTGDPVPEECAEALAWVVREGVTNVLRHSAATQVTLATAREDGEVLLTIANDGAESVGFTETAASDGSATAEGSDGSTMSDRFAVSDGSPVSDGFTAADLNAGTGLRAMSERIRAIGGHIATRRDGAWFLLEATIPLPKGDRA</sequence>
<feature type="domain" description="Signal transduction histidine kinase subgroup 3 dimerisation and phosphoacceptor" evidence="6">
    <location>
        <begin position="193"/>
        <end position="255"/>
    </location>
</feature>
<dbReference type="SUPFAM" id="SSF55874">
    <property type="entry name" value="ATPase domain of HSP90 chaperone/DNA topoisomerase II/histidine kinase"/>
    <property type="match status" value="1"/>
</dbReference>
<dbReference type="Gene3D" id="3.30.565.10">
    <property type="entry name" value="Histidine kinase-like ATPase, C-terminal domain"/>
    <property type="match status" value="1"/>
</dbReference>
<accession>A0ABP7CSX7</accession>
<evidence type="ECO:0000256" key="1">
    <source>
        <dbReference type="ARBA" id="ARBA00022679"/>
    </source>
</evidence>
<feature type="transmembrane region" description="Helical" evidence="5">
    <location>
        <begin position="152"/>
        <end position="172"/>
    </location>
</feature>
<evidence type="ECO:0000256" key="3">
    <source>
        <dbReference type="ARBA" id="ARBA00023012"/>
    </source>
</evidence>
<dbReference type="InterPro" id="IPR036890">
    <property type="entry name" value="HATPase_C_sf"/>
</dbReference>
<keyword evidence="1" id="KW-0808">Transferase</keyword>
<dbReference type="InterPro" id="IPR011712">
    <property type="entry name" value="Sig_transdc_His_kin_sub3_dim/P"/>
</dbReference>
<dbReference type="PANTHER" id="PTHR24421:SF63">
    <property type="entry name" value="SENSOR HISTIDINE KINASE DESK"/>
    <property type="match status" value="1"/>
</dbReference>
<feature type="transmembrane region" description="Helical" evidence="5">
    <location>
        <begin position="129"/>
        <end position="146"/>
    </location>
</feature>
<feature type="region of interest" description="Disordered" evidence="4">
    <location>
        <begin position="342"/>
        <end position="365"/>
    </location>
</feature>
<comment type="caution">
    <text evidence="7">The sequence shown here is derived from an EMBL/GenBank/DDBJ whole genome shotgun (WGS) entry which is preliminary data.</text>
</comment>
<dbReference type="Proteomes" id="UP001500902">
    <property type="component" value="Unassembled WGS sequence"/>
</dbReference>
<evidence type="ECO:0000259" key="6">
    <source>
        <dbReference type="Pfam" id="PF07730"/>
    </source>
</evidence>
<proteinExistence type="predicted"/>
<keyword evidence="2 7" id="KW-0418">Kinase</keyword>
<protein>
    <submittedName>
        <fullName evidence="7">Histidine kinase</fullName>
    </submittedName>
</protein>
<feature type="transmembrane region" description="Helical" evidence="5">
    <location>
        <begin position="79"/>
        <end position="99"/>
    </location>
</feature>
<dbReference type="GO" id="GO:0016301">
    <property type="term" value="F:kinase activity"/>
    <property type="evidence" value="ECO:0007669"/>
    <property type="project" value="UniProtKB-KW"/>
</dbReference>
<dbReference type="PANTHER" id="PTHR24421">
    <property type="entry name" value="NITRATE/NITRITE SENSOR PROTEIN NARX-RELATED"/>
    <property type="match status" value="1"/>
</dbReference>
<dbReference type="RefSeq" id="WP_344887356.1">
    <property type="nucleotide sequence ID" value="NZ_BAAAZP010000138.1"/>
</dbReference>
<evidence type="ECO:0000256" key="2">
    <source>
        <dbReference type="ARBA" id="ARBA00022777"/>
    </source>
</evidence>
<dbReference type="Gene3D" id="1.20.5.1930">
    <property type="match status" value="1"/>
</dbReference>
<keyword evidence="5" id="KW-0472">Membrane</keyword>
<feature type="transmembrane region" description="Helical" evidence="5">
    <location>
        <begin position="46"/>
        <end position="67"/>
    </location>
</feature>
<keyword evidence="5" id="KW-0812">Transmembrane</keyword>
<reference evidence="8" key="1">
    <citation type="journal article" date="2019" name="Int. J. Syst. Evol. Microbiol.">
        <title>The Global Catalogue of Microorganisms (GCM) 10K type strain sequencing project: providing services to taxonomists for standard genome sequencing and annotation.</title>
        <authorList>
            <consortium name="The Broad Institute Genomics Platform"/>
            <consortium name="The Broad Institute Genome Sequencing Center for Infectious Disease"/>
            <person name="Wu L."/>
            <person name="Ma J."/>
        </authorList>
    </citation>
    <scope>NUCLEOTIDE SEQUENCE [LARGE SCALE GENOMIC DNA]</scope>
    <source>
        <strain evidence="8">JCM 16904</strain>
    </source>
</reference>
<organism evidence="7 8">
    <name type="scientific">Nonomuraea antimicrobica</name>
    <dbReference type="NCBI Taxonomy" id="561173"/>
    <lineage>
        <taxon>Bacteria</taxon>
        <taxon>Bacillati</taxon>
        <taxon>Actinomycetota</taxon>
        <taxon>Actinomycetes</taxon>
        <taxon>Streptosporangiales</taxon>
        <taxon>Streptosporangiaceae</taxon>
        <taxon>Nonomuraea</taxon>
    </lineage>
</organism>
<dbReference type="Pfam" id="PF07730">
    <property type="entry name" value="HisKA_3"/>
    <property type="match status" value="1"/>
</dbReference>
<evidence type="ECO:0000313" key="7">
    <source>
        <dbReference type="EMBL" id="GAA3693366.1"/>
    </source>
</evidence>
<feature type="transmembrane region" description="Helical" evidence="5">
    <location>
        <begin position="21"/>
        <end position="40"/>
    </location>
</feature>
<dbReference type="EMBL" id="BAAAZP010000138">
    <property type="protein sequence ID" value="GAA3693366.1"/>
    <property type="molecule type" value="Genomic_DNA"/>
</dbReference>
<evidence type="ECO:0000256" key="4">
    <source>
        <dbReference type="SAM" id="MobiDB-lite"/>
    </source>
</evidence>